<organism evidence="1 2">
    <name type="scientific">Candidatus Roizmanbacteria bacterium CG10_big_fil_rev_8_21_14_0_10_39_6</name>
    <dbReference type="NCBI Taxonomy" id="1974853"/>
    <lineage>
        <taxon>Bacteria</taxon>
        <taxon>Candidatus Roizmaniibacteriota</taxon>
    </lineage>
</organism>
<proteinExistence type="predicted"/>
<reference evidence="2" key="1">
    <citation type="submission" date="2017-09" db="EMBL/GenBank/DDBJ databases">
        <title>Depth-based differentiation of microbial function through sediment-hosted aquifers and enrichment of novel symbionts in the deep terrestrial subsurface.</title>
        <authorList>
            <person name="Probst A.J."/>
            <person name="Ladd B."/>
            <person name="Jarett J.K."/>
            <person name="Geller-Mcgrath D.E."/>
            <person name="Sieber C.M.K."/>
            <person name="Emerson J.B."/>
            <person name="Anantharaman K."/>
            <person name="Thomas B.C."/>
            <person name="Malmstrom R."/>
            <person name="Stieglmeier M."/>
            <person name="Klingl A."/>
            <person name="Woyke T."/>
            <person name="Ryan C.M."/>
            <person name="Banfield J.F."/>
        </authorList>
    </citation>
    <scope>NUCLEOTIDE SEQUENCE [LARGE SCALE GENOMIC DNA]</scope>
</reference>
<dbReference type="InterPro" id="IPR036597">
    <property type="entry name" value="Fido-like_dom_sf"/>
</dbReference>
<evidence type="ECO:0000313" key="1">
    <source>
        <dbReference type="EMBL" id="PJE62954.1"/>
    </source>
</evidence>
<gene>
    <name evidence="1" type="ORF">COU88_02150</name>
</gene>
<sequence>TIILKNDRQRYYRMLEQADKDNMNEYTRFIAQSVERSLDIYLKVIPSRLQVSEKLFTLSMLSFHTPYSSKYLNLLARIGKLESTKQGRVWMSSKEAVERYIQERKRKRKL</sequence>
<dbReference type="SUPFAM" id="SSF140931">
    <property type="entry name" value="Fic-like"/>
    <property type="match status" value="1"/>
</dbReference>
<dbReference type="Proteomes" id="UP000229554">
    <property type="component" value="Unassembled WGS sequence"/>
</dbReference>
<dbReference type="EMBL" id="PFED01000092">
    <property type="protein sequence ID" value="PJE62954.1"/>
    <property type="molecule type" value="Genomic_DNA"/>
</dbReference>
<evidence type="ECO:0000313" key="2">
    <source>
        <dbReference type="Proteomes" id="UP000229554"/>
    </source>
</evidence>
<dbReference type="AlphaFoldDB" id="A0A2M8KSP6"/>
<protein>
    <submittedName>
        <fullName evidence="1">Cell filamentation protein Fic</fullName>
    </submittedName>
</protein>
<feature type="non-terminal residue" evidence="1">
    <location>
        <position position="1"/>
    </location>
</feature>
<accession>A0A2M8KSP6</accession>
<dbReference type="Gene3D" id="1.10.3290.10">
    <property type="entry name" value="Fido-like domain"/>
    <property type="match status" value="1"/>
</dbReference>
<name>A0A2M8KSP6_9BACT</name>
<comment type="caution">
    <text evidence="1">The sequence shown here is derived from an EMBL/GenBank/DDBJ whole genome shotgun (WGS) entry which is preliminary data.</text>
</comment>